<dbReference type="Gene3D" id="3.30.40.10">
    <property type="entry name" value="Zinc/RING finger domain, C3HC4 (zinc finger)"/>
    <property type="match status" value="1"/>
</dbReference>
<gene>
    <name evidence="2" type="ORF">BP6252_08355</name>
</gene>
<dbReference type="Proteomes" id="UP000256645">
    <property type="component" value="Unassembled WGS sequence"/>
</dbReference>
<dbReference type="EMBL" id="PDLM01000009">
    <property type="protein sequence ID" value="RDW69335.1"/>
    <property type="molecule type" value="Genomic_DNA"/>
</dbReference>
<sequence>MPKAKSLKEGRRKGGSKRKREDTDDTIQEENPLKRNQDRSVSKGLARRNVARPTRKNITSVETTVEKEESICQTCQENTHGLSGNLYAVTCNRCHRYDHLMCLFGGKVQKPLVFSMGLILATEKGIKEAVYHCRRCTKEPNQYTEDIARAQAEFHEKVEEINAAHKSSLLAPAGTPDTESKKEFKDLQEIAYKLESQSNGSSCIGLATVEDIPRANPDQAGTLVSKFESIGPSRHTLAGAEEFQQVKSDYIRSHIGDLEDSIAEFTRITQQRLQGSQTSFANPLSEWKEIQAAEQHLSRSTRPPDIVLPQQLQSVTSAFRRMMKLSDGQPIEVDPRLEALDFSRVYTSFVWWFIMDFFFAPNFKPQDLAPNMRIMKATTSALIDFGYSRWPQQGEQFIRDMLLRTWEKATFKDVIREHKPSLTKALEIFLQPLTRDFAGVHDLGGNAEDIIDSMLLLWAYINFSRGRLTEFHPAIGDSFDPTRHEATDGAFNERHKDEQRQHKVMWVVRRGFELRDASTGALLAKPLLALVVV</sequence>
<evidence type="ECO:0000313" key="2">
    <source>
        <dbReference type="EMBL" id="RDW69335.1"/>
    </source>
</evidence>
<keyword evidence="3" id="KW-1185">Reference proteome</keyword>
<accession>A0A3D8R5K5</accession>
<evidence type="ECO:0000313" key="3">
    <source>
        <dbReference type="Proteomes" id="UP000256645"/>
    </source>
</evidence>
<organism evidence="2 3">
    <name type="scientific">Coleophoma cylindrospora</name>
    <dbReference type="NCBI Taxonomy" id="1849047"/>
    <lineage>
        <taxon>Eukaryota</taxon>
        <taxon>Fungi</taxon>
        <taxon>Dikarya</taxon>
        <taxon>Ascomycota</taxon>
        <taxon>Pezizomycotina</taxon>
        <taxon>Leotiomycetes</taxon>
        <taxon>Helotiales</taxon>
        <taxon>Dermateaceae</taxon>
        <taxon>Coleophoma</taxon>
    </lineage>
</organism>
<dbReference type="OrthoDB" id="3563954at2759"/>
<proteinExistence type="predicted"/>
<feature type="region of interest" description="Disordered" evidence="1">
    <location>
        <begin position="1"/>
        <end position="57"/>
    </location>
</feature>
<evidence type="ECO:0000256" key="1">
    <source>
        <dbReference type="SAM" id="MobiDB-lite"/>
    </source>
</evidence>
<name>A0A3D8R5K5_9HELO</name>
<dbReference type="AlphaFoldDB" id="A0A3D8R5K5"/>
<dbReference type="InterPro" id="IPR013083">
    <property type="entry name" value="Znf_RING/FYVE/PHD"/>
</dbReference>
<comment type="caution">
    <text evidence="2">The sequence shown here is derived from an EMBL/GenBank/DDBJ whole genome shotgun (WGS) entry which is preliminary data.</text>
</comment>
<reference evidence="2 3" key="1">
    <citation type="journal article" date="2018" name="IMA Fungus">
        <title>IMA Genome-F 9: Draft genome sequence of Annulohypoxylon stygium, Aspergillus mulundensis, Berkeleyomyces basicola (syn. Thielaviopsis basicola), Ceratocystis smalleyi, two Cercospora beticola strains, Coleophoma cylindrospora, Fusarium fracticaudum, Phialophora cf. hyalina, and Morchella septimelata.</title>
        <authorList>
            <person name="Wingfield B.D."/>
            <person name="Bills G.F."/>
            <person name="Dong Y."/>
            <person name="Huang W."/>
            <person name="Nel W.J."/>
            <person name="Swalarsk-Parry B.S."/>
            <person name="Vaghefi N."/>
            <person name="Wilken P.M."/>
            <person name="An Z."/>
            <person name="de Beer Z.W."/>
            <person name="De Vos L."/>
            <person name="Chen L."/>
            <person name="Duong T.A."/>
            <person name="Gao Y."/>
            <person name="Hammerbacher A."/>
            <person name="Kikkert J.R."/>
            <person name="Li Y."/>
            <person name="Li H."/>
            <person name="Li K."/>
            <person name="Li Q."/>
            <person name="Liu X."/>
            <person name="Ma X."/>
            <person name="Naidoo K."/>
            <person name="Pethybridge S.J."/>
            <person name="Sun J."/>
            <person name="Steenkamp E.T."/>
            <person name="van der Nest M.A."/>
            <person name="van Wyk S."/>
            <person name="Wingfield M.J."/>
            <person name="Xiong C."/>
            <person name="Yue Q."/>
            <person name="Zhang X."/>
        </authorList>
    </citation>
    <scope>NUCLEOTIDE SEQUENCE [LARGE SCALE GENOMIC DNA]</scope>
    <source>
        <strain evidence="2 3">BP6252</strain>
    </source>
</reference>
<protein>
    <submittedName>
        <fullName evidence="2">Uncharacterized protein</fullName>
    </submittedName>
</protein>
<feature type="compositionally biased region" description="Basic residues" evidence="1">
    <location>
        <begin position="45"/>
        <end position="55"/>
    </location>
</feature>
<feature type="compositionally biased region" description="Basic and acidic residues" evidence="1">
    <location>
        <begin position="31"/>
        <end position="41"/>
    </location>
</feature>